<protein>
    <submittedName>
        <fullName evidence="1">Uncharacterized protein</fullName>
    </submittedName>
</protein>
<gene>
    <name evidence="1" type="ORF">M407DRAFT_100020</name>
</gene>
<dbReference type="HOGENOM" id="CLU_2962582_0_0_1"/>
<evidence type="ECO:0000313" key="2">
    <source>
        <dbReference type="Proteomes" id="UP000054248"/>
    </source>
</evidence>
<accession>A0A0C3LSZ6</accession>
<keyword evidence="2" id="KW-1185">Reference proteome</keyword>
<evidence type="ECO:0000313" key="1">
    <source>
        <dbReference type="EMBL" id="KIO24502.1"/>
    </source>
</evidence>
<dbReference type="AlphaFoldDB" id="A0A0C3LSZ6"/>
<dbReference type="EMBL" id="KN823060">
    <property type="protein sequence ID" value="KIO24502.1"/>
    <property type="molecule type" value="Genomic_DNA"/>
</dbReference>
<reference evidence="1 2" key="1">
    <citation type="submission" date="2014-04" db="EMBL/GenBank/DDBJ databases">
        <authorList>
            <consortium name="DOE Joint Genome Institute"/>
            <person name="Kuo A."/>
            <person name="Girlanda M."/>
            <person name="Perotto S."/>
            <person name="Kohler A."/>
            <person name="Nagy L.G."/>
            <person name="Floudas D."/>
            <person name="Copeland A."/>
            <person name="Barry K.W."/>
            <person name="Cichocki N."/>
            <person name="Veneault-Fourrey C."/>
            <person name="LaButti K."/>
            <person name="Lindquist E.A."/>
            <person name="Lipzen A."/>
            <person name="Lundell T."/>
            <person name="Morin E."/>
            <person name="Murat C."/>
            <person name="Sun H."/>
            <person name="Tunlid A."/>
            <person name="Henrissat B."/>
            <person name="Grigoriev I.V."/>
            <person name="Hibbett D.S."/>
            <person name="Martin F."/>
            <person name="Nordberg H.P."/>
            <person name="Cantor M.N."/>
            <person name="Hua S.X."/>
        </authorList>
    </citation>
    <scope>NUCLEOTIDE SEQUENCE [LARGE SCALE GENOMIC DNA]</scope>
    <source>
        <strain evidence="1 2">MUT 4182</strain>
    </source>
</reference>
<proteinExistence type="predicted"/>
<organism evidence="1 2">
    <name type="scientific">Tulasnella calospora MUT 4182</name>
    <dbReference type="NCBI Taxonomy" id="1051891"/>
    <lineage>
        <taxon>Eukaryota</taxon>
        <taxon>Fungi</taxon>
        <taxon>Dikarya</taxon>
        <taxon>Basidiomycota</taxon>
        <taxon>Agaricomycotina</taxon>
        <taxon>Agaricomycetes</taxon>
        <taxon>Cantharellales</taxon>
        <taxon>Tulasnellaceae</taxon>
        <taxon>Tulasnella</taxon>
    </lineage>
</organism>
<dbReference type="Proteomes" id="UP000054248">
    <property type="component" value="Unassembled WGS sequence"/>
</dbReference>
<name>A0A0C3LSZ6_9AGAM</name>
<sequence length="59" mass="6866">MHGRLVNLPPKTRRWKGKKRLSRSTLQEGNLFNLRLTELPIFGNPYPAIRTLFYAALTL</sequence>
<reference evidence="2" key="2">
    <citation type="submission" date="2015-01" db="EMBL/GenBank/DDBJ databases">
        <title>Evolutionary Origins and Diversification of the Mycorrhizal Mutualists.</title>
        <authorList>
            <consortium name="DOE Joint Genome Institute"/>
            <consortium name="Mycorrhizal Genomics Consortium"/>
            <person name="Kohler A."/>
            <person name="Kuo A."/>
            <person name="Nagy L.G."/>
            <person name="Floudas D."/>
            <person name="Copeland A."/>
            <person name="Barry K.W."/>
            <person name="Cichocki N."/>
            <person name="Veneault-Fourrey C."/>
            <person name="LaButti K."/>
            <person name="Lindquist E.A."/>
            <person name="Lipzen A."/>
            <person name="Lundell T."/>
            <person name="Morin E."/>
            <person name="Murat C."/>
            <person name="Riley R."/>
            <person name="Ohm R."/>
            <person name="Sun H."/>
            <person name="Tunlid A."/>
            <person name="Henrissat B."/>
            <person name="Grigoriev I.V."/>
            <person name="Hibbett D.S."/>
            <person name="Martin F."/>
        </authorList>
    </citation>
    <scope>NUCLEOTIDE SEQUENCE [LARGE SCALE GENOMIC DNA]</scope>
    <source>
        <strain evidence="2">MUT 4182</strain>
    </source>
</reference>